<sequence length="222" mass="24894">MSIVQVQGGGGRVASDRTSFVGARVPPEIKAMIKPLNKLDKNTFRKVLKLVVQSLEDEVTYSEFKAIVPTLEDATSEEILGIVFAGLLCLVKCGLRHTTTSLKQQHFKEDLDELGISSELHSDLASCVFGTKRAVLDQQLLTSRPRLPQLSELKWRVDVAISTSVLNRVLEPSILMEMTLSNGQIKVFEVPVSQFHQLRYNVAYVLKQMEDLEKRSILKIQD</sequence>
<dbReference type="PROSITE" id="PS51269">
    <property type="entry name" value="COMM"/>
    <property type="match status" value="1"/>
</dbReference>
<dbReference type="PANTHER" id="PTHR15666:SF1">
    <property type="entry name" value="COMM DOMAIN-CONTAINING PROTEIN 5"/>
    <property type="match status" value="1"/>
</dbReference>
<dbReference type="Proteomes" id="UP000245119">
    <property type="component" value="Linkage Group LG3"/>
</dbReference>
<evidence type="ECO:0000313" key="5">
    <source>
        <dbReference type="Proteomes" id="UP000245119"/>
    </source>
</evidence>
<dbReference type="OMA" id="IQRTKFN"/>
<reference evidence="4 5" key="1">
    <citation type="submission" date="2018-04" db="EMBL/GenBank/DDBJ databases">
        <title>The genome of golden apple snail Pomacea canaliculata provides insight into stress tolerance and invasive adaptation.</title>
        <authorList>
            <person name="Liu C."/>
            <person name="Liu B."/>
            <person name="Ren Y."/>
            <person name="Zhang Y."/>
            <person name="Wang H."/>
            <person name="Li S."/>
            <person name="Jiang F."/>
            <person name="Yin L."/>
            <person name="Zhang G."/>
            <person name="Qian W."/>
            <person name="Fan W."/>
        </authorList>
    </citation>
    <scope>NUCLEOTIDE SEQUENCE [LARGE SCALE GENOMIC DNA]</scope>
    <source>
        <strain evidence="4">SZHN2017</strain>
        <tissue evidence="4">Muscle</tissue>
    </source>
</reference>
<dbReference type="CDD" id="cd04753">
    <property type="entry name" value="Commd5_HCaRG"/>
    <property type="match status" value="1"/>
</dbReference>
<keyword evidence="5" id="KW-1185">Reference proteome</keyword>
<dbReference type="STRING" id="400727.A0A2T7PLS1"/>
<evidence type="ECO:0000256" key="1">
    <source>
        <dbReference type="ARBA" id="ARBA00016556"/>
    </source>
</evidence>
<organism evidence="4 5">
    <name type="scientific">Pomacea canaliculata</name>
    <name type="common">Golden apple snail</name>
    <dbReference type="NCBI Taxonomy" id="400727"/>
    <lineage>
        <taxon>Eukaryota</taxon>
        <taxon>Metazoa</taxon>
        <taxon>Spiralia</taxon>
        <taxon>Lophotrochozoa</taxon>
        <taxon>Mollusca</taxon>
        <taxon>Gastropoda</taxon>
        <taxon>Caenogastropoda</taxon>
        <taxon>Architaenioglossa</taxon>
        <taxon>Ampullarioidea</taxon>
        <taxon>Ampullariidae</taxon>
        <taxon>Pomacea</taxon>
    </lineage>
</organism>
<dbReference type="InterPro" id="IPR037357">
    <property type="entry name" value="COMMD5"/>
</dbReference>
<feature type="domain" description="COMM" evidence="3">
    <location>
        <begin position="149"/>
        <end position="213"/>
    </location>
</feature>
<comment type="similarity">
    <text evidence="2">Belongs to the COMM domain-containing protein 5 family.</text>
</comment>
<gene>
    <name evidence="4" type="ORF">C0Q70_05608</name>
</gene>
<protein>
    <recommendedName>
        <fullName evidence="1">COMM domain-containing protein 5</fullName>
    </recommendedName>
</protein>
<evidence type="ECO:0000313" key="4">
    <source>
        <dbReference type="EMBL" id="PVD34337.1"/>
    </source>
</evidence>
<dbReference type="GO" id="GO:0005634">
    <property type="term" value="C:nucleus"/>
    <property type="evidence" value="ECO:0007669"/>
    <property type="project" value="TreeGrafter"/>
</dbReference>
<dbReference type="PANTHER" id="PTHR15666">
    <property type="entry name" value="COMM DOMAIN CONTAINING PROTEIN 5"/>
    <property type="match status" value="1"/>
</dbReference>
<dbReference type="Pfam" id="PF07258">
    <property type="entry name" value="COMM_domain"/>
    <property type="match status" value="1"/>
</dbReference>
<name>A0A2T7PLS1_POMCA</name>
<comment type="caution">
    <text evidence="4">The sequence shown here is derived from an EMBL/GenBank/DDBJ whole genome shotgun (WGS) entry which is preliminary data.</text>
</comment>
<dbReference type="OrthoDB" id="203754at2759"/>
<dbReference type="AlphaFoldDB" id="A0A2T7PLS1"/>
<accession>A0A2T7PLS1</accession>
<evidence type="ECO:0000259" key="3">
    <source>
        <dbReference type="PROSITE" id="PS51269"/>
    </source>
</evidence>
<dbReference type="EMBL" id="PZQS01000003">
    <property type="protein sequence ID" value="PVD34337.1"/>
    <property type="molecule type" value="Genomic_DNA"/>
</dbReference>
<dbReference type="InterPro" id="IPR017920">
    <property type="entry name" value="COMM"/>
</dbReference>
<proteinExistence type="inferred from homology"/>
<evidence type="ECO:0000256" key="2">
    <source>
        <dbReference type="ARBA" id="ARBA00093452"/>
    </source>
</evidence>